<evidence type="ECO:0008006" key="4">
    <source>
        <dbReference type="Google" id="ProtNLM"/>
    </source>
</evidence>
<gene>
    <name evidence="2" type="ORF">XELAEV_18015320mg</name>
</gene>
<dbReference type="AlphaFoldDB" id="A0A974DHT5"/>
<dbReference type="InterPro" id="IPR011009">
    <property type="entry name" value="Kinase-like_dom_sf"/>
</dbReference>
<dbReference type="Proteomes" id="UP000694892">
    <property type="component" value="Chromosome 2S"/>
</dbReference>
<protein>
    <recommendedName>
        <fullName evidence="4">Protein kinase domain-containing protein</fullName>
    </recommendedName>
</protein>
<organism evidence="2 3">
    <name type="scientific">Xenopus laevis</name>
    <name type="common">African clawed frog</name>
    <dbReference type="NCBI Taxonomy" id="8355"/>
    <lineage>
        <taxon>Eukaryota</taxon>
        <taxon>Metazoa</taxon>
        <taxon>Chordata</taxon>
        <taxon>Craniata</taxon>
        <taxon>Vertebrata</taxon>
        <taxon>Euteleostomi</taxon>
        <taxon>Amphibia</taxon>
        <taxon>Batrachia</taxon>
        <taxon>Anura</taxon>
        <taxon>Pipoidea</taxon>
        <taxon>Pipidae</taxon>
        <taxon>Xenopodinae</taxon>
        <taxon>Xenopus</taxon>
        <taxon>Xenopus</taxon>
    </lineage>
</organism>
<feature type="region of interest" description="Disordered" evidence="1">
    <location>
        <begin position="25"/>
        <end position="49"/>
    </location>
</feature>
<dbReference type="EMBL" id="CM004469">
    <property type="protein sequence ID" value="OCT92264.1"/>
    <property type="molecule type" value="Genomic_DNA"/>
</dbReference>
<evidence type="ECO:0000256" key="1">
    <source>
        <dbReference type="SAM" id="MobiDB-lite"/>
    </source>
</evidence>
<dbReference type="Gene3D" id="3.30.200.20">
    <property type="entry name" value="Phosphorylase Kinase, domain 1"/>
    <property type="match status" value="1"/>
</dbReference>
<evidence type="ECO:0000313" key="3">
    <source>
        <dbReference type="Proteomes" id="UP000694892"/>
    </source>
</evidence>
<reference evidence="3" key="1">
    <citation type="journal article" date="2016" name="Nature">
        <title>Genome evolution in the allotetraploid frog Xenopus laevis.</title>
        <authorList>
            <person name="Session A.M."/>
            <person name="Uno Y."/>
            <person name="Kwon T."/>
            <person name="Chapman J.A."/>
            <person name="Toyoda A."/>
            <person name="Takahashi S."/>
            <person name="Fukui A."/>
            <person name="Hikosaka A."/>
            <person name="Suzuki A."/>
            <person name="Kondo M."/>
            <person name="van Heeringen S.J."/>
            <person name="Quigley I."/>
            <person name="Heinz S."/>
            <person name="Ogino H."/>
            <person name="Ochi H."/>
            <person name="Hellsten U."/>
            <person name="Lyons J.B."/>
            <person name="Simakov O."/>
            <person name="Putnam N."/>
            <person name="Stites J."/>
            <person name="Kuroki Y."/>
            <person name="Tanaka T."/>
            <person name="Michiue T."/>
            <person name="Watanabe M."/>
            <person name="Bogdanovic O."/>
            <person name="Lister R."/>
            <person name="Georgiou G."/>
            <person name="Paranjpe S.S."/>
            <person name="van Kruijsbergen I."/>
            <person name="Shu S."/>
            <person name="Carlson J."/>
            <person name="Kinoshita T."/>
            <person name="Ohta Y."/>
            <person name="Mawaribuchi S."/>
            <person name="Jenkins J."/>
            <person name="Grimwood J."/>
            <person name="Schmutz J."/>
            <person name="Mitros T."/>
            <person name="Mozaffari S.V."/>
            <person name="Suzuki Y."/>
            <person name="Haramoto Y."/>
            <person name="Yamamoto T.S."/>
            <person name="Takagi C."/>
            <person name="Heald R."/>
            <person name="Miller K."/>
            <person name="Haudenschild C."/>
            <person name="Kitzman J."/>
            <person name="Nakayama T."/>
            <person name="Izutsu Y."/>
            <person name="Robert J."/>
            <person name="Fortriede J."/>
            <person name="Burns K."/>
            <person name="Lotay V."/>
            <person name="Karimi K."/>
            <person name="Yasuoka Y."/>
            <person name="Dichmann D.S."/>
            <person name="Flajnik M.F."/>
            <person name="Houston D.W."/>
            <person name="Shendure J."/>
            <person name="DuPasquier L."/>
            <person name="Vize P.D."/>
            <person name="Zorn A.M."/>
            <person name="Ito M."/>
            <person name="Marcotte E.M."/>
            <person name="Wallingford J.B."/>
            <person name="Ito Y."/>
            <person name="Asashima M."/>
            <person name="Ueno N."/>
            <person name="Matsuda Y."/>
            <person name="Veenstra G.J."/>
            <person name="Fujiyama A."/>
            <person name="Harland R.M."/>
            <person name="Taira M."/>
            <person name="Rokhsar D.S."/>
        </authorList>
    </citation>
    <scope>NUCLEOTIDE SEQUENCE [LARGE SCALE GENOMIC DNA]</scope>
    <source>
        <strain evidence="3">J</strain>
    </source>
</reference>
<sequence length="164" mass="18919">MKQKSKKRRHDVKEESKKCLQIIVHGRSKDQESKEVKQRRPRSPDPLEADNLTRTLVSSHGVLDQCLVMLASFAPKKQLVALKMILKKSNRSNYETIRKEVQLLKIARPCPFLCHSHTAFQSELYSVSRVPISHSFIICLCNQLYAFAHEYASGGTIEKMIRRK</sequence>
<proteinExistence type="predicted"/>
<accession>A0A974DHT5</accession>
<dbReference type="SUPFAM" id="SSF56112">
    <property type="entry name" value="Protein kinase-like (PK-like)"/>
    <property type="match status" value="1"/>
</dbReference>
<evidence type="ECO:0000313" key="2">
    <source>
        <dbReference type="EMBL" id="OCT92264.1"/>
    </source>
</evidence>
<feature type="compositionally biased region" description="Basic and acidic residues" evidence="1">
    <location>
        <begin position="27"/>
        <end position="45"/>
    </location>
</feature>
<name>A0A974DHT5_XENLA</name>